<dbReference type="AlphaFoldDB" id="A0A2H0K6T2"/>
<dbReference type="EMBL" id="PCVC01000042">
    <property type="protein sequence ID" value="PIQ66957.1"/>
    <property type="molecule type" value="Genomic_DNA"/>
</dbReference>
<feature type="region of interest" description="Disordered" evidence="1">
    <location>
        <begin position="27"/>
        <end position="59"/>
    </location>
</feature>
<proteinExistence type="predicted"/>
<protein>
    <submittedName>
        <fullName evidence="2">Uncharacterized protein</fullName>
    </submittedName>
</protein>
<gene>
    <name evidence="2" type="ORF">COV95_01360</name>
</gene>
<reference evidence="2 3" key="1">
    <citation type="submission" date="2017-09" db="EMBL/GenBank/DDBJ databases">
        <title>Depth-based differentiation of microbial function through sediment-hosted aquifers and enrichment of novel symbionts in the deep terrestrial subsurface.</title>
        <authorList>
            <person name="Probst A.J."/>
            <person name="Ladd B."/>
            <person name="Jarett J.K."/>
            <person name="Geller-Mcgrath D.E."/>
            <person name="Sieber C.M."/>
            <person name="Emerson J.B."/>
            <person name="Anantharaman K."/>
            <person name="Thomas B.C."/>
            <person name="Malmstrom R."/>
            <person name="Stieglmeier M."/>
            <person name="Klingl A."/>
            <person name="Woyke T."/>
            <person name="Ryan C.M."/>
            <person name="Banfield J.F."/>
        </authorList>
    </citation>
    <scope>NUCLEOTIDE SEQUENCE [LARGE SCALE GENOMIC DNA]</scope>
    <source>
        <strain evidence="2">CG11_big_fil_rev_8_21_14_0_20_40_24</strain>
    </source>
</reference>
<evidence type="ECO:0000313" key="3">
    <source>
        <dbReference type="Proteomes" id="UP000229834"/>
    </source>
</evidence>
<name>A0A2H0K6T2_9BACT</name>
<accession>A0A2H0K6T2</accession>
<organism evidence="2 3">
    <name type="scientific">Candidatus Zambryskibacteria bacterium CG11_big_fil_rev_8_21_14_0_20_40_24</name>
    <dbReference type="NCBI Taxonomy" id="1975116"/>
    <lineage>
        <taxon>Bacteria</taxon>
        <taxon>Candidatus Zambryskiibacteriota</taxon>
    </lineage>
</organism>
<dbReference type="Proteomes" id="UP000229834">
    <property type="component" value="Unassembled WGS sequence"/>
</dbReference>
<evidence type="ECO:0000313" key="2">
    <source>
        <dbReference type="EMBL" id="PIQ66957.1"/>
    </source>
</evidence>
<evidence type="ECO:0000256" key="1">
    <source>
        <dbReference type="SAM" id="MobiDB-lite"/>
    </source>
</evidence>
<sequence>MKTQTLQEKARSQKEKLVELSKVIHGSQQNCGRDGDVATNPQHFEPVNWNKGWGKYGKT</sequence>
<comment type="caution">
    <text evidence="2">The sequence shown here is derived from an EMBL/GenBank/DDBJ whole genome shotgun (WGS) entry which is preliminary data.</text>
</comment>